<keyword evidence="2" id="KW-1185">Reference proteome</keyword>
<gene>
    <name evidence="1" type="ORF">SLUN_00080</name>
</gene>
<dbReference type="GeneID" id="55653699"/>
<proteinExistence type="predicted"/>
<organism evidence="1 2">
    <name type="scientific">Streptomyces lunaelactis</name>
    <dbReference type="NCBI Taxonomy" id="1535768"/>
    <lineage>
        <taxon>Bacteria</taxon>
        <taxon>Bacillati</taxon>
        <taxon>Actinomycetota</taxon>
        <taxon>Actinomycetes</taxon>
        <taxon>Kitasatosporales</taxon>
        <taxon>Streptomycetaceae</taxon>
        <taxon>Streptomyces</taxon>
    </lineage>
</organism>
<sequence length="211" mass="22930">MSLREQYQALATLVAPLLGEGFRAEPAPGLEPRAWIVDEAGRTIVLRDAADGEHKEVEMPLPEPVSGVHKPFLWLRPEQFKDPAWLANQIHRDLLPAYDAALERCAARKAGHAEQSVRREELLSLLALSAQVDGPQVRRVFVRRRPWNGSSVGQLVVEVEPDGSGVDLHITGLDGAEGAALIRELLGREGWAPTPIEEPVSDAAAPAAPDS</sequence>
<reference evidence="1 2" key="1">
    <citation type="submission" date="2018-01" db="EMBL/GenBank/DDBJ databases">
        <title>Complete genome sequence of Streptomyces lunaelactis MM109T, a Ferroverdin A producer isolated from cave moonmilk deposits.</title>
        <authorList>
            <person name="Naome A."/>
            <person name="Martinet L."/>
            <person name="Maciejewska M."/>
            <person name="Anderssen S."/>
            <person name="Adam D."/>
            <person name="Tenconi E."/>
            <person name="Deflandre B."/>
            <person name="Arguelles-Arias A."/>
            <person name="Calusinska M."/>
            <person name="Copieters W."/>
            <person name="Karim L."/>
            <person name="Hanikenne M."/>
            <person name="Baurain D."/>
            <person name="van Wezel G."/>
            <person name="Smargiasso N."/>
            <person name="de Pauw E."/>
            <person name="Delfosse P."/>
            <person name="Rigali S."/>
        </authorList>
    </citation>
    <scope>NUCLEOTIDE SEQUENCE [LARGE SCALE GENOMIC DNA]</scope>
    <source>
        <strain evidence="1 2">MM109</strain>
    </source>
</reference>
<dbReference type="Proteomes" id="UP000244201">
    <property type="component" value="Chromosome"/>
</dbReference>
<evidence type="ECO:0000313" key="2">
    <source>
        <dbReference type="Proteomes" id="UP000244201"/>
    </source>
</evidence>
<dbReference type="RefSeq" id="WP_108146597.1">
    <property type="nucleotide sequence ID" value="NZ_CP026304.1"/>
</dbReference>
<dbReference type="KEGG" id="slk:SLUN_00080"/>
<protein>
    <submittedName>
        <fullName evidence="1">Uncharacterized protein</fullName>
    </submittedName>
</protein>
<evidence type="ECO:0000313" key="1">
    <source>
        <dbReference type="EMBL" id="AVZ70902.1"/>
    </source>
</evidence>
<dbReference type="EMBL" id="CP026304">
    <property type="protein sequence ID" value="AVZ70902.1"/>
    <property type="molecule type" value="Genomic_DNA"/>
</dbReference>
<name>A0A2R4SVN4_9ACTN</name>
<accession>A0A2R4SVN4</accession>
<dbReference type="AlphaFoldDB" id="A0A2R4SVN4"/>